<accession>A0A2J7TIW3</accession>
<comment type="caution">
    <text evidence="1">The sequence shown here is derived from an EMBL/GenBank/DDBJ whole genome shotgun (WGS) entry which is preliminary data.</text>
</comment>
<organism evidence="1 2">
    <name type="scientific">Methylocella silvestris</name>
    <dbReference type="NCBI Taxonomy" id="199596"/>
    <lineage>
        <taxon>Bacteria</taxon>
        <taxon>Pseudomonadati</taxon>
        <taxon>Pseudomonadota</taxon>
        <taxon>Alphaproteobacteria</taxon>
        <taxon>Hyphomicrobiales</taxon>
        <taxon>Beijerinckiaceae</taxon>
        <taxon>Methylocella</taxon>
    </lineage>
</organism>
<dbReference type="AlphaFoldDB" id="A0A2J7TIW3"/>
<gene>
    <name evidence="1" type="ORF">CR492_06700</name>
</gene>
<dbReference type="EMBL" id="PDZR01000005">
    <property type="protein sequence ID" value="PNG26677.1"/>
    <property type="molecule type" value="Genomic_DNA"/>
</dbReference>
<evidence type="ECO:0000313" key="2">
    <source>
        <dbReference type="Proteomes" id="UP000236286"/>
    </source>
</evidence>
<protein>
    <submittedName>
        <fullName evidence="1">Uncharacterized protein</fullName>
    </submittedName>
</protein>
<name>A0A2J7TIW3_METSI</name>
<dbReference type="Proteomes" id="UP000236286">
    <property type="component" value="Unassembled WGS sequence"/>
</dbReference>
<reference evidence="1 2" key="1">
    <citation type="submission" date="2017-10" db="EMBL/GenBank/DDBJ databases">
        <title>Genome announcement of Methylocella silvestris TVC from permafrost.</title>
        <authorList>
            <person name="Wang J."/>
            <person name="Geng K."/>
            <person name="Ul-Haque F."/>
            <person name="Crombie A.T."/>
            <person name="Street L.E."/>
            <person name="Wookey P.A."/>
            <person name="Murrell J.C."/>
            <person name="Pratscher J."/>
        </authorList>
    </citation>
    <scope>NUCLEOTIDE SEQUENCE [LARGE SCALE GENOMIC DNA]</scope>
    <source>
        <strain evidence="1 2">TVC</strain>
    </source>
</reference>
<proteinExistence type="predicted"/>
<evidence type="ECO:0000313" key="1">
    <source>
        <dbReference type="EMBL" id="PNG26677.1"/>
    </source>
</evidence>
<sequence length="87" mass="9527">MKIALPAAAFELKPASFPYALRAIPSDARRARLRRDDPRATLSPLLPSVARRKAQGVWEGAGVTIGDVQRPSRARSEARCIIAVIFM</sequence>